<dbReference type="InterPro" id="IPR020084">
    <property type="entry name" value="NUDIX_hydrolase_CS"/>
</dbReference>
<reference evidence="9 10" key="1">
    <citation type="submission" date="2015-02" db="EMBL/GenBank/DDBJ databases">
        <title>Single-cell genomics of uncultivated deep-branching MTB reveals a conserved set of magnetosome genes.</title>
        <authorList>
            <person name="Kolinko S."/>
            <person name="Richter M."/>
            <person name="Glockner F.O."/>
            <person name="Brachmann A."/>
            <person name="Schuler D."/>
        </authorList>
    </citation>
    <scope>NUCLEOTIDE SEQUENCE [LARGE SCALE GENOMIC DNA]</scope>
    <source>
        <strain evidence="9">SKK-01</strain>
    </source>
</reference>
<keyword evidence="5 9" id="KW-0378">Hydrolase</keyword>
<dbReference type="GO" id="GO:0019693">
    <property type="term" value="P:ribose phosphate metabolic process"/>
    <property type="evidence" value="ECO:0007669"/>
    <property type="project" value="TreeGrafter"/>
</dbReference>
<evidence type="ECO:0000259" key="8">
    <source>
        <dbReference type="PROSITE" id="PS51462"/>
    </source>
</evidence>
<dbReference type="GO" id="GO:0006753">
    <property type="term" value="P:nucleoside phosphate metabolic process"/>
    <property type="evidence" value="ECO:0007669"/>
    <property type="project" value="TreeGrafter"/>
</dbReference>
<dbReference type="InterPro" id="IPR000086">
    <property type="entry name" value="NUDIX_hydrolase_dom"/>
</dbReference>
<evidence type="ECO:0000256" key="7">
    <source>
        <dbReference type="ARBA" id="ARBA00032272"/>
    </source>
</evidence>
<dbReference type="Proteomes" id="UP000033428">
    <property type="component" value="Unassembled WGS sequence"/>
</dbReference>
<proteinExistence type="inferred from homology"/>
<evidence type="ECO:0000256" key="6">
    <source>
        <dbReference type="ARBA" id="ARBA00032162"/>
    </source>
</evidence>
<evidence type="ECO:0000256" key="3">
    <source>
        <dbReference type="ARBA" id="ARBA00007275"/>
    </source>
</evidence>
<organism evidence="9 10">
    <name type="scientific">Candidatus Omnitrophus magneticus</name>
    <dbReference type="NCBI Taxonomy" id="1609969"/>
    <lineage>
        <taxon>Bacteria</taxon>
        <taxon>Pseudomonadati</taxon>
        <taxon>Candidatus Omnitrophota</taxon>
        <taxon>Candidatus Omnitrophus</taxon>
    </lineage>
</organism>
<dbReference type="PANTHER" id="PTHR11839">
    <property type="entry name" value="UDP/ADP-SUGAR PYROPHOSPHATASE"/>
    <property type="match status" value="1"/>
</dbReference>
<evidence type="ECO:0000256" key="1">
    <source>
        <dbReference type="ARBA" id="ARBA00000847"/>
    </source>
</evidence>
<dbReference type="PROSITE" id="PS51462">
    <property type="entry name" value="NUDIX"/>
    <property type="match status" value="1"/>
</dbReference>
<evidence type="ECO:0000256" key="4">
    <source>
        <dbReference type="ARBA" id="ARBA00016377"/>
    </source>
</evidence>
<comment type="caution">
    <text evidence="9">The sequence shown here is derived from an EMBL/GenBank/DDBJ whole genome shotgun (WGS) entry which is preliminary data.</text>
</comment>
<dbReference type="Pfam" id="PF00293">
    <property type="entry name" value="NUDIX"/>
    <property type="match status" value="1"/>
</dbReference>
<gene>
    <name evidence="9" type="ORF">OMAG_002242</name>
</gene>
<protein>
    <recommendedName>
        <fullName evidence="4">GDP-mannose pyrophosphatase</fullName>
    </recommendedName>
    <alternativeName>
        <fullName evidence="6">GDP-mannose hydrolase</fullName>
    </alternativeName>
    <alternativeName>
        <fullName evidence="7">GDPMK</fullName>
    </alternativeName>
</protein>
<comment type="cofactor">
    <cofactor evidence="2">
        <name>Mg(2+)</name>
        <dbReference type="ChEBI" id="CHEBI:18420"/>
    </cofactor>
</comment>
<comment type="catalytic activity">
    <reaction evidence="1">
        <text>GDP-alpha-D-mannose + H2O = alpha-D-mannose 1-phosphate + GMP + 2 H(+)</text>
        <dbReference type="Rhea" id="RHEA:27978"/>
        <dbReference type="ChEBI" id="CHEBI:15377"/>
        <dbReference type="ChEBI" id="CHEBI:15378"/>
        <dbReference type="ChEBI" id="CHEBI:57527"/>
        <dbReference type="ChEBI" id="CHEBI:58115"/>
        <dbReference type="ChEBI" id="CHEBI:58409"/>
    </reaction>
</comment>
<dbReference type="AlphaFoldDB" id="A0A0F0CPD5"/>
<dbReference type="PANTHER" id="PTHR11839:SF18">
    <property type="entry name" value="NUDIX HYDROLASE DOMAIN-CONTAINING PROTEIN"/>
    <property type="match status" value="1"/>
</dbReference>
<evidence type="ECO:0000256" key="5">
    <source>
        <dbReference type="ARBA" id="ARBA00022801"/>
    </source>
</evidence>
<dbReference type="CDD" id="cd03424">
    <property type="entry name" value="NUDIX_ADPRase_Nudt5_UGPPase_Nudt14"/>
    <property type="match status" value="1"/>
</dbReference>
<accession>A0A0F0CPD5</accession>
<dbReference type="EMBL" id="JYNY01000456">
    <property type="protein sequence ID" value="KJJ83884.1"/>
    <property type="molecule type" value="Genomic_DNA"/>
</dbReference>
<sequence>MSSNKIFDGKLIKLYQSDIDLPNGRKGYFEHIKHPGTSLVVPFFKGKIVFIRQYRAVLGRYIWELPAGTLNPGESNYVCAKREVTEETGYKVSELRYLGEICTAPGFCNEIIKIYRALCVEKSVNNLDADECIKVKLFTKSEIVKKFKNRKILDAKTISALAMAGVL</sequence>
<dbReference type="SUPFAM" id="SSF55811">
    <property type="entry name" value="Nudix"/>
    <property type="match status" value="1"/>
</dbReference>
<comment type="similarity">
    <text evidence="3">Belongs to the Nudix hydrolase family. NudK subfamily.</text>
</comment>
<dbReference type="GO" id="GO:0016787">
    <property type="term" value="F:hydrolase activity"/>
    <property type="evidence" value="ECO:0007669"/>
    <property type="project" value="UniProtKB-KW"/>
</dbReference>
<dbReference type="PROSITE" id="PS00893">
    <property type="entry name" value="NUDIX_BOX"/>
    <property type="match status" value="1"/>
</dbReference>
<feature type="domain" description="Nudix hydrolase" evidence="8">
    <location>
        <begin position="32"/>
        <end position="160"/>
    </location>
</feature>
<evidence type="ECO:0000313" key="9">
    <source>
        <dbReference type="EMBL" id="KJJ83884.1"/>
    </source>
</evidence>
<keyword evidence="10" id="KW-1185">Reference proteome</keyword>
<evidence type="ECO:0000256" key="2">
    <source>
        <dbReference type="ARBA" id="ARBA00001946"/>
    </source>
</evidence>
<name>A0A0F0CPD5_9BACT</name>
<dbReference type="Gene3D" id="3.90.79.10">
    <property type="entry name" value="Nucleoside Triphosphate Pyrophosphohydrolase"/>
    <property type="match status" value="1"/>
</dbReference>
<dbReference type="InterPro" id="IPR015797">
    <property type="entry name" value="NUDIX_hydrolase-like_dom_sf"/>
</dbReference>
<evidence type="ECO:0000313" key="10">
    <source>
        <dbReference type="Proteomes" id="UP000033428"/>
    </source>
</evidence>